<reference evidence="2 3" key="1">
    <citation type="submission" date="2016-10" db="EMBL/GenBank/DDBJ databases">
        <title>Lutibacter sp. LPB0138, isolated from marine gastropod.</title>
        <authorList>
            <person name="Kim E."/>
            <person name="Yi H."/>
        </authorList>
    </citation>
    <scope>NUCLEOTIDE SEQUENCE [LARGE SCALE GENOMIC DNA]</scope>
    <source>
        <strain evidence="2 3">LPB0138</strain>
    </source>
</reference>
<gene>
    <name evidence="2" type="ORF">LPB138_00980</name>
</gene>
<organism evidence="2 3">
    <name type="scientific">Urechidicola croceus</name>
    <dbReference type="NCBI Taxonomy" id="1850246"/>
    <lineage>
        <taxon>Bacteria</taxon>
        <taxon>Pseudomonadati</taxon>
        <taxon>Bacteroidota</taxon>
        <taxon>Flavobacteriia</taxon>
        <taxon>Flavobacteriales</taxon>
        <taxon>Flavobacteriaceae</taxon>
        <taxon>Urechidicola</taxon>
    </lineage>
</organism>
<evidence type="ECO:0000313" key="3">
    <source>
        <dbReference type="Proteomes" id="UP000176050"/>
    </source>
</evidence>
<dbReference type="RefSeq" id="WP_070235470.1">
    <property type="nucleotide sequence ID" value="NZ_CP017478.1"/>
</dbReference>
<dbReference type="Pfam" id="PF05016">
    <property type="entry name" value="ParE_toxin"/>
    <property type="match status" value="1"/>
</dbReference>
<evidence type="ECO:0000313" key="2">
    <source>
        <dbReference type="EMBL" id="AOW19340.1"/>
    </source>
</evidence>
<dbReference type="KEGG" id="lul:LPB138_00980"/>
<keyword evidence="3" id="KW-1185">Reference proteome</keyword>
<sequence length="100" mass="11955">MKSGYKILWTDHAISELKETLEYLENNWTERELRTFSAKLDHTIELISKSPEIFPTSFEKKNIRKAVVEKHNNLYYRINKNSIEIVSLFSNRKNPKKKKI</sequence>
<dbReference type="EMBL" id="CP017478">
    <property type="protein sequence ID" value="AOW19340.1"/>
    <property type="molecule type" value="Genomic_DNA"/>
</dbReference>
<dbReference type="Proteomes" id="UP000176050">
    <property type="component" value="Chromosome"/>
</dbReference>
<evidence type="ECO:0000256" key="1">
    <source>
        <dbReference type="ARBA" id="ARBA00022649"/>
    </source>
</evidence>
<name>A0A1D8P436_9FLAO</name>
<dbReference type="InterPro" id="IPR007712">
    <property type="entry name" value="RelE/ParE_toxin"/>
</dbReference>
<dbReference type="AlphaFoldDB" id="A0A1D8P436"/>
<protein>
    <recommendedName>
        <fullName evidence="4">Plasmid stabilization protein</fullName>
    </recommendedName>
</protein>
<dbReference type="STRING" id="1850246.LPB138_00980"/>
<evidence type="ECO:0008006" key="4">
    <source>
        <dbReference type="Google" id="ProtNLM"/>
    </source>
</evidence>
<dbReference type="OrthoDB" id="1098070at2"/>
<proteinExistence type="predicted"/>
<dbReference type="Gene3D" id="3.30.2310.20">
    <property type="entry name" value="RelE-like"/>
    <property type="match status" value="1"/>
</dbReference>
<accession>A0A1D8P436</accession>
<keyword evidence="1" id="KW-1277">Toxin-antitoxin system</keyword>
<dbReference type="InterPro" id="IPR035093">
    <property type="entry name" value="RelE/ParE_toxin_dom_sf"/>
</dbReference>